<dbReference type="EMBL" id="GBRH01269759">
    <property type="protein sequence ID" value="JAD28136.1"/>
    <property type="molecule type" value="Transcribed_RNA"/>
</dbReference>
<reference evidence="1" key="1">
    <citation type="submission" date="2014-09" db="EMBL/GenBank/DDBJ databases">
        <authorList>
            <person name="Magalhaes I.L.F."/>
            <person name="Oliveira U."/>
            <person name="Santos F.R."/>
            <person name="Vidigal T.H.D.A."/>
            <person name="Brescovit A.D."/>
            <person name="Santos A.J."/>
        </authorList>
    </citation>
    <scope>NUCLEOTIDE SEQUENCE</scope>
    <source>
        <tissue evidence="1">Shoot tissue taken approximately 20 cm above the soil surface</tissue>
    </source>
</reference>
<proteinExistence type="predicted"/>
<sequence>MEADTNLRANCIFALCKLIVIYPKKS</sequence>
<accession>A0A0A8YPG6</accession>
<evidence type="ECO:0000313" key="1">
    <source>
        <dbReference type="EMBL" id="JAD28136.1"/>
    </source>
</evidence>
<name>A0A0A8YPG6_ARUDO</name>
<dbReference type="AlphaFoldDB" id="A0A0A8YPG6"/>
<protein>
    <submittedName>
        <fullName evidence="1">Uncharacterized protein</fullName>
    </submittedName>
</protein>
<organism evidence="1">
    <name type="scientific">Arundo donax</name>
    <name type="common">Giant reed</name>
    <name type="synonym">Donax arundinaceus</name>
    <dbReference type="NCBI Taxonomy" id="35708"/>
    <lineage>
        <taxon>Eukaryota</taxon>
        <taxon>Viridiplantae</taxon>
        <taxon>Streptophyta</taxon>
        <taxon>Embryophyta</taxon>
        <taxon>Tracheophyta</taxon>
        <taxon>Spermatophyta</taxon>
        <taxon>Magnoliopsida</taxon>
        <taxon>Liliopsida</taxon>
        <taxon>Poales</taxon>
        <taxon>Poaceae</taxon>
        <taxon>PACMAD clade</taxon>
        <taxon>Arundinoideae</taxon>
        <taxon>Arundineae</taxon>
        <taxon>Arundo</taxon>
    </lineage>
</organism>
<reference evidence="1" key="2">
    <citation type="journal article" date="2015" name="Data Brief">
        <title>Shoot transcriptome of the giant reed, Arundo donax.</title>
        <authorList>
            <person name="Barrero R.A."/>
            <person name="Guerrero F.D."/>
            <person name="Moolhuijzen P."/>
            <person name="Goolsby J.A."/>
            <person name="Tidwell J."/>
            <person name="Bellgard S.E."/>
            <person name="Bellgard M.I."/>
        </authorList>
    </citation>
    <scope>NUCLEOTIDE SEQUENCE</scope>
    <source>
        <tissue evidence="1">Shoot tissue taken approximately 20 cm above the soil surface</tissue>
    </source>
</reference>